<organism evidence="3 4">
    <name type="scientific">Chytriomyces confervae</name>
    <dbReference type="NCBI Taxonomy" id="246404"/>
    <lineage>
        <taxon>Eukaryota</taxon>
        <taxon>Fungi</taxon>
        <taxon>Fungi incertae sedis</taxon>
        <taxon>Chytridiomycota</taxon>
        <taxon>Chytridiomycota incertae sedis</taxon>
        <taxon>Chytridiomycetes</taxon>
        <taxon>Chytridiales</taxon>
        <taxon>Chytriomycetaceae</taxon>
        <taxon>Chytriomyces</taxon>
    </lineage>
</organism>
<dbReference type="Gene3D" id="2.60.40.640">
    <property type="match status" value="1"/>
</dbReference>
<comment type="caution">
    <text evidence="3">The sequence shown here is derived from an EMBL/GenBank/DDBJ whole genome shotgun (WGS) entry which is preliminary data.</text>
</comment>
<dbReference type="AlphaFoldDB" id="A0A507FEJ8"/>
<reference evidence="3 4" key="1">
    <citation type="journal article" date="2019" name="Sci. Rep.">
        <title>Comparative genomics of chytrid fungi reveal insights into the obligate biotrophic and pathogenic lifestyle of Synchytrium endobioticum.</title>
        <authorList>
            <person name="van de Vossenberg B.T.L.H."/>
            <person name="Warris S."/>
            <person name="Nguyen H.D.T."/>
            <person name="van Gent-Pelzer M.P.E."/>
            <person name="Joly D.L."/>
            <person name="van de Geest H.C."/>
            <person name="Bonants P.J.M."/>
            <person name="Smith D.S."/>
            <person name="Levesque C.A."/>
            <person name="van der Lee T.A.J."/>
        </authorList>
    </citation>
    <scope>NUCLEOTIDE SEQUENCE [LARGE SCALE GENOMIC DNA]</scope>
    <source>
        <strain evidence="3 4">CBS 675.73</strain>
    </source>
</reference>
<feature type="compositionally biased region" description="Pro residues" evidence="1">
    <location>
        <begin position="276"/>
        <end position="286"/>
    </location>
</feature>
<gene>
    <name evidence="3" type="ORF">CcCBS67573_g05014</name>
</gene>
<evidence type="ECO:0000313" key="3">
    <source>
        <dbReference type="EMBL" id="TPX73716.1"/>
    </source>
</evidence>
<accession>A0A507FEJ8</accession>
<name>A0A507FEJ8_9FUNG</name>
<dbReference type="Pfam" id="PF00339">
    <property type="entry name" value="Arrestin_N"/>
    <property type="match status" value="1"/>
</dbReference>
<dbReference type="STRING" id="246404.A0A507FEJ8"/>
<evidence type="ECO:0000256" key="1">
    <source>
        <dbReference type="SAM" id="MobiDB-lite"/>
    </source>
</evidence>
<feature type="compositionally biased region" description="Polar residues" evidence="1">
    <location>
        <begin position="212"/>
        <end position="236"/>
    </location>
</feature>
<dbReference type="InterPro" id="IPR014756">
    <property type="entry name" value="Ig_E-set"/>
</dbReference>
<dbReference type="Proteomes" id="UP000320333">
    <property type="component" value="Unassembled WGS sequence"/>
</dbReference>
<evidence type="ECO:0000313" key="4">
    <source>
        <dbReference type="Proteomes" id="UP000320333"/>
    </source>
</evidence>
<evidence type="ECO:0000259" key="2">
    <source>
        <dbReference type="Pfam" id="PF00339"/>
    </source>
</evidence>
<dbReference type="SUPFAM" id="SSF81296">
    <property type="entry name" value="E set domains"/>
    <property type="match status" value="1"/>
</dbReference>
<dbReference type="InterPro" id="IPR011021">
    <property type="entry name" value="Arrestin-like_N"/>
</dbReference>
<sequence>MGILIRIEPSESGSLVHGHLGVTDAYVAGRVAITVDPKFSSKHSRITGTPVLEVGLRGSVETVEAPGPALLNLTKINKLRRAFGSVEKVLIDVKVVFREALSIGLLPDPATNTARLSPGMYHVPFSFKLPCVIPPSFEGGSGRVSYVVSATLRFKETSFSRHFPSSYVKAVRQPVYISRYNPEHIIGVVDEEFISTAYTPEPSELLPPVKITDTSRSESSATLVNPSDELPNSTSTQQVNTILDSNLLSAAWNSRTNSPPGALLIDPSVEAQHSSQPPPPPPPPTHHPQSLRHRESRASLLAARQRLHSPIPLTPTTTISSTVSNESTLTANYASKDYTSPFTFSNLDTEEALRYHITLPKRTFGPQDPINVHVHIASVPEAHTIHSVEASVHAQISVRTGKGPIETQSLLVWKGVEVAQSAAHFWNRIVVIRGPIGGVSESDSNNGVGGVDEVAGQMVGLGLDGVHAVDEGVAIHEGFEAVVAAAAGNRPEGGAAPPSFDEIQVTRHGLDLPPDTAAGETDGLGSGGVNRIVDVRRDQQNQQVHESDSGIALSANCVFQPWQGLHRHERKQTPLQMLQQRVHAWRHASQESLPTRTFSSPFISVRHILRVHIVWHRPRHLSNPLCAKTNDAASIRSSTRSVVSALSVGALSQLSKQVGLSQAVSLDVPVVLHSADERDRVFLQGYLYGPVF</sequence>
<keyword evidence="4" id="KW-1185">Reference proteome</keyword>
<proteinExistence type="predicted"/>
<feature type="domain" description="Arrestin-like N-terminal" evidence="2">
    <location>
        <begin position="111"/>
        <end position="154"/>
    </location>
</feature>
<dbReference type="InterPro" id="IPR014752">
    <property type="entry name" value="Arrestin-like_C"/>
</dbReference>
<dbReference type="OrthoDB" id="2142844at2759"/>
<feature type="region of interest" description="Disordered" evidence="1">
    <location>
        <begin position="259"/>
        <end position="295"/>
    </location>
</feature>
<feature type="region of interest" description="Disordered" evidence="1">
    <location>
        <begin position="204"/>
        <end position="236"/>
    </location>
</feature>
<dbReference type="EMBL" id="QEAP01000168">
    <property type="protein sequence ID" value="TPX73716.1"/>
    <property type="molecule type" value="Genomic_DNA"/>
</dbReference>
<protein>
    <recommendedName>
        <fullName evidence="2">Arrestin-like N-terminal domain-containing protein</fullName>
    </recommendedName>
</protein>